<sequence>MCVGGAPLWVLLVCWLLLLAVCAAGGKEGGGAACGAMRGTSPASSCDSAEDIYNLLCAVQAQANADEEEVKTRRLCIANYERETERAQEEARDLSEQHTRACEELKGKRLRVEEQRLRHAGAVEHLSRTKQEVAEVVGALFECELPLHSVVEKGTPQEILSPAVLRSATASLKQKIRVAMEQQRRRSTETQRTPSTAAHEANSANEESDDAGHPFTVRFRCESVPAAAPSSFPTDDAATGGELTDEGRNLFSSVRPRRKVVTFNDTQLEVHTEKNSSSSAAATVLPRVLPADLEETAPAYGVLNTRRFPRRTLWQTKPCPQK</sequence>
<evidence type="ECO:0000256" key="3">
    <source>
        <dbReference type="SAM" id="SignalP"/>
    </source>
</evidence>
<evidence type="ECO:0000256" key="2">
    <source>
        <dbReference type="SAM" id="MobiDB-lite"/>
    </source>
</evidence>
<dbReference type="VEuPathDB" id="TriTrypDB:TRSC58_01177"/>
<feature type="region of interest" description="Disordered" evidence="2">
    <location>
        <begin position="178"/>
        <end position="212"/>
    </location>
</feature>
<name>A0A061JCU8_TRYRA</name>
<organism evidence="4 5">
    <name type="scientific">Trypanosoma rangeli SC58</name>
    <dbReference type="NCBI Taxonomy" id="429131"/>
    <lineage>
        <taxon>Eukaryota</taxon>
        <taxon>Discoba</taxon>
        <taxon>Euglenozoa</taxon>
        <taxon>Kinetoplastea</taxon>
        <taxon>Metakinetoplastina</taxon>
        <taxon>Trypanosomatida</taxon>
        <taxon>Trypanosomatidae</taxon>
        <taxon>Trypanosoma</taxon>
        <taxon>Herpetosoma</taxon>
    </lineage>
</organism>
<accession>A0A061JCU8</accession>
<dbReference type="Proteomes" id="UP000031737">
    <property type="component" value="Unassembled WGS sequence"/>
</dbReference>
<dbReference type="EMBL" id="AUPL01001177">
    <property type="protein sequence ID" value="ESL11082.1"/>
    <property type="molecule type" value="Genomic_DNA"/>
</dbReference>
<protein>
    <recommendedName>
        <fullName evidence="6">Mucin-associated surface protein (MASP)</fullName>
    </recommendedName>
</protein>
<keyword evidence="1" id="KW-0175">Coiled coil</keyword>
<reference evidence="4 5" key="1">
    <citation type="submission" date="2013-07" db="EMBL/GenBank/DDBJ databases">
        <authorList>
            <person name="Stoco P.H."/>
            <person name="Wagner G."/>
            <person name="Gerber A."/>
            <person name="Zaha A."/>
            <person name="Thompson C."/>
            <person name="Bartholomeu D.C."/>
            <person name="Luckemeyer D.D."/>
            <person name="Bahia D."/>
            <person name="Loreto E."/>
            <person name="Prestes E.B."/>
            <person name="Lima F.M."/>
            <person name="Rodrigues-Luiz G."/>
            <person name="Vallejo G.A."/>
            <person name="Filho J.F."/>
            <person name="Monteiro K.M."/>
            <person name="Tyler K.M."/>
            <person name="de Almeida L.G."/>
            <person name="Ortiz M.F."/>
            <person name="Siervo M.A."/>
            <person name="de Moraes M.H."/>
            <person name="Cunha O.L."/>
            <person name="Mendonca-Neto R."/>
            <person name="Silva R."/>
            <person name="Teixeira S.M."/>
            <person name="Murta S.M."/>
            <person name="Sincero T.C."/>
            <person name="Mendes T.A."/>
            <person name="Urmenyi T.P."/>
            <person name="Silva V.G."/>
            <person name="da Rocha W.D."/>
            <person name="Andersson B."/>
            <person name="Romanha A.J."/>
            <person name="Steindel M."/>
            <person name="de Vasconcelos A.T."/>
            <person name="Grisard E.C."/>
        </authorList>
    </citation>
    <scope>NUCLEOTIDE SEQUENCE [LARGE SCALE GENOMIC DNA]</scope>
    <source>
        <strain evidence="4 5">SC58</strain>
    </source>
</reference>
<feature type="coiled-coil region" evidence="1">
    <location>
        <begin position="77"/>
        <end position="115"/>
    </location>
</feature>
<keyword evidence="3" id="KW-0732">Signal</keyword>
<feature type="chain" id="PRO_5001601522" description="Mucin-associated surface protein (MASP)" evidence="3">
    <location>
        <begin position="26"/>
        <end position="322"/>
    </location>
</feature>
<feature type="signal peptide" evidence="3">
    <location>
        <begin position="1"/>
        <end position="25"/>
    </location>
</feature>
<evidence type="ECO:0008006" key="6">
    <source>
        <dbReference type="Google" id="ProtNLM"/>
    </source>
</evidence>
<keyword evidence="5" id="KW-1185">Reference proteome</keyword>
<dbReference type="AlphaFoldDB" id="A0A061JCU8"/>
<dbReference type="OrthoDB" id="252028at2759"/>
<comment type="caution">
    <text evidence="4">The sequence shown here is derived from an EMBL/GenBank/DDBJ whole genome shotgun (WGS) entry which is preliminary data.</text>
</comment>
<gene>
    <name evidence="4" type="ORF">TRSC58_01177</name>
</gene>
<proteinExistence type="predicted"/>
<evidence type="ECO:0000256" key="1">
    <source>
        <dbReference type="SAM" id="Coils"/>
    </source>
</evidence>
<feature type="compositionally biased region" description="Low complexity" evidence="2">
    <location>
        <begin position="190"/>
        <end position="205"/>
    </location>
</feature>
<evidence type="ECO:0000313" key="4">
    <source>
        <dbReference type="EMBL" id="ESL11082.1"/>
    </source>
</evidence>
<evidence type="ECO:0000313" key="5">
    <source>
        <dbReference type="Proteomes" id="UP000031737"/>
    </source>
</evidence>